<keyword evidence="3" id="KW-1185">Reference proteome</keyword>
<reference evidence="2 3" key="1">
    <citation type="submission" date="2020-01" db="EMBL/GenBank/DDBJ databases">
        <authorList>
            <person name="Lee S.D."/>
        </authorList>
    </citation>
    <scope>NUCLEOTIDE SEQUENCE [LARGE SCALE GENOMIC DNA]</scope>
    <source>
        <strain evidence="2 3">SAP-35</strain>
    </source>
</reference>
<accession>A0ABX0FH20</accession>
<dbReference type="RefSeq" id="WP_166099894.1">
    <property type="nucleotide sequence ID" value="NZ_JAADJT010000002.1"/>
</dbReference>
<dbReference type="EMBL" id="JAADJT010000002">
    <property type="protein sequence ID" value="NGZ83813.1"/>
    <property type="molecule type" value="Genomic_DNA"/>
</dbReference>
<reference evidence="3" key="2">
    <citation type="submission" date="2023-07" db="EMBL/GenBank/DDBJ databases">
        <title>Duganella aceri sp. nov., isolated from tree sap.</title>
        <authorList>
            <person name="Kim I.S."/>
        </authorList>
    </citation>
    <scope>NUCLEOTIDE SEQUENCE [LARGE SCALE GENOMIC DNA]</scope>
    <source>
        <strain evidence="3">SAP-35</strain>
    </source>
</reference>
<evidence type="ECO:0008006" key="4">
    <source>
        <dbReference type="Google" id="ProtNLM"/>
    </source>
</evidence>
<sequence length="86" mass="9529">MRISRDIKPLSYLAEHAQEIGQAFLEGRADLVVTESGQPSFVCMGAERYSSIKENVALLALLHSDQSDDGQDFNEAMNDLHAEIFS</sequence>
<evidence type="ECO:0000313" key="3">
    <source>
        <dbReference type="Proteomes" id="UP000666369"/>
    </source>
</evidence>
<protein>
    <recommendedName>
        <fullName evidence="4">Type II toxin-antitoxin system prevent-host-death family antitoxin</fullName>
    </recommendedName>
</protein>
<evidence type="ECO:0000313" key="2">
    <source>
        <dbReference type="EMBL" id="NGZ83813.1"/>
    </source>
</evidence>
<dbReference type="InterPro" id="IPR036165">
    <property type="entry name" value="YefM-like_sf"/>
</dbReference>
<name>A0ABX0FH20_9BURK</name>
<evidence type="ECO:0000256" key="1">
    <source>
        <dbReference type="ARBA" id="ARBA00009981"/>
    </source>
</evidence>
<gene>
    <name evidence="2" type="ORF">GW587_06020</name>
</gene>
<organism evidence="2 3">
    <name type="scientific">Duganella aceris</name>
    <dbReference type="NCBI Taxonomy" id="2703883"/>
    <lineage>
        <taxon>Bacteria</taxon>
        <taxon>Pseudomonadati</taxon>
        <taxon>Pseudomonadota</taxon>
        <taxon>Betaproteobacteria</taxon>
        <taxon>Burkholderiales</taxon>
        <taxon>Oxalobacteraceae</taxon>
        <taxon>Telluria group</taxon>
        <taxon>Duganella</taxon>
    </lineage>
</organism>
<dbReference type="Proteomes" id="UP000666369">
    <property type="component" value="Unassembled WGS sequence"/>
</dbReference>
<comment type="caution">
    <text evidence="2">The sequence shown here is derived from an EMBL/GenBank/DDBJ whole genome shotgun (WGS) entry which is preliminary data.</text>
</comment>
<proteinExistence type="inferred from homology"/>
<comment type="similarity">
    <text evidence="1">Belongs to the phD/YefM antitoxin family.</text>
</comment>
<dbReference type="SUPFAM" id="SSF143120">
    <property type="entry name" value="YefM-like"/>
    <property type="match status" value="1"/>
</dbReference>